<gene>
    <name evidence="1" type="ORF">BECKFW1821A_GA0114235_101820</name>
    <name evidence="2" type="ORF">BECKFW1821B_GA0114236_101023</name>
</gene>
<evidence type="ECO:0000313" key="1">
    <source>
        <dbReference type="EMBL" id="VFJ48026.1"/>
    </source>
</evidence>
<accession>A0A450S825</accession>
<dbReference type="Gene3D" id="3.40.50.300">
    <property type="entry name" value="P-loop containing nucleotide triphosphate hydrolases"/>
    <property type="match status" value="1"/>
</dbReference>
<proteinExistence type="predicted"/>
<name>A0A450S825_9GAMM</name>
<dbReference type="EMBL" id="CAADFD010000010">
    <property type="protein sequence ID" value="VFJ51780.1"/>
    <property type="molecule type" value="Genomic_DNA"/>
</dbReference>
<dbReference type="InterPro" id="IPR005331">
    <property type="entry name" value="Sulfotransferase"/>
</dbReference>
<dbReference type="InterPro" id="IPR027417">
    <property type="entry name" value="P-loop_NTPase"/>
</dbReference>
<organism evidence="1">
    <name type="scientific">Candidatus Kentrum sp. FW</name>
    <dbReference type="NCBI Taxonomy" id="2126338"/>
    <lineage>
        <taxon>Bacteria</taxon>
        <taxon>Pseudomonadati</taxon>
        <taxon>Pseudomonadota</taxon>
        <taxon>Gammaproteobacteria</taxon>
        <taxon>Candidatus Kentrum</taxon>
    </lineage>
</organism>
<dbReference type="GO" id="GO:0008146">
    <property type="term" value="F:sulfotransferase activity"/>
    <property type="evidence" value="ECO:0007669"/>
    <property type="project" value="InterPro"/>
</dbReference>
<dbReference type="Pfam" id="PF03567">
    <property type="entry name" value="Sulfotransfer_2"/>
    <property type="match status" value="1"/>
</dbReference>
<keyword evidence="1" id="KW-0808">Transferase</keyword>
<sequence length="268" mass="31671">MFISHKYRVIFVHIQRTGGYSIHDVFRRYDPELIESVPIDPARKRVRHCHIGDIRAAMDAELFNSYRKFCVVRHPYARMQSWYWVLKKGYGKNEPRMKADKFHLKVYQQGIHYLNRHPNPFKARLAGHWTRFFRALSGAGNNSSTGLTLRGENIGNQVLSEINRHARSFHDFLNLPRERADGLFERFYTSQFDYISEQGEVLIDDVLRFEQLDRDFTAFAEKIDFPGRLPHLNKSAAPPGNRNNPDEAGKEIIRKRFEKDFIYFGYRE</sequence>
<reference evidence="1" key="1">
    <citation type="submission" date="2019-02" db="EMBL/GenBank/DDBJ databases">
        <authorList>
            <person name="Gruber-Vodicka R. H."/>
            <person name="Seah K. B. B."/>
        </authorList>
    </citation>
    <scope>NUCLEOTIDE SEQUENCE</scope>
    <source>
        <strain evidence="2">BECK_BZ106</strain>
        <strain evidence="1">BECK_BZ15</strain>
    </source>
</reference>
<dbReference type="EMBL" id="CAADEW010000018">
    <property type="protein sequence ID" value="VFJ48026.1"/>
    <property type="molecule type" value="Genomic_DNA"/>
</dbReference>
<protein>
    <submittedName>
        <fullName evidence="1">Sulfotransferase family protein</fullName>
    </submittedName>
</protein>
<evidence type="ECO:0000313" key="2">
    <source>
        <dbReference type="EMBL" id="VFJ51780.1"/>
    </source>
</evidence>
<dbReference type="AlphaFoldDB" id="A0A450S825"/>
<dbReference type="SUPFAM" id="SSF52540">
    <property type="entry name" value="P-loop containing nucleoside triphosphate hydrolases"/>
    <property type="match status" value="1"/>
</dbReference>
<dbReference type="GO" id="GO:0016020">
    <property type="term" value="C:membrane"/>
    <property type="evidence" value="ECO:0007669"/>
    <property type="project" value="InterPro"/>
</dbReference>